<accession>A0A195DJ61</accession>
<evidence type="ECO:0000256" key="1">
    <source>
        <dbReference type="SAM" id="Phobius"/>
    </source>
</evidence>
<sequence>MKPNRSKRNESRRMESWPGLIAEVKHRMQLSPTSVFMHYMPFCSADHGRRGQSNIGKERLGDTFFAIIRHILCNIFQFLFNKQATTLSINVKCNILFSYGVHVSYGVLVQVNSVLSVGSLWVIMTKKYKVELKHFMTV</sequence>
<proteinExistence type="predicted"/>
<organism evidence="2 3">
    <name type="scientific">Trachymyrmex cornetzi</name>
    <dbReference type="NCBI Taxonomy" id="471704"/>
    <lineage>
        <taxon>Eukaryota</taxon>
        <taxon>Metazoa</taxon>
        <taxon>Ecdysozoa</taxon>
        <taxon>Arthropoda</taxon>
        <taxon>Hexapoda</taxon>
        <taxon>Insecta</taxon>
        <taxon>Pterygota</taxon>
        <taxon>Neoptera</taxon>
        <taxon>Endopterygota</taxon>
        <taxon>Hymenoptera</taxon>
        <taxon>Apocrita</taxon>
        <taxon>Aculeata</taxon>
        <taxon>Formicoidea</taxon>
        <taxon>Formicidae</taxon>
        <taxon>Myrmicinae</taxon>
        <taxon>Trachymyrmex</taxon>
    </lineage>
</organism>
<keyword evidence="1" id="KW-0812">Transmembrane</keyword>
<dbReference type="EMBL" id="KQ980800">
    <property type="protein sequence ID" value="KYN12920.1"/>
    <property type="molecule type" value="Genomic_DNA"/>
</dbReference>
<protein>
    <submittedName>
        <fullName evidence="2">Uncharacterized protein</fullName>
    </submittedName>
</protein>
<evidence type="ECO:0000313" key="3">
    <source>
        <dbReference type="Proteomes" id="UP000078492"/>
    </source>
</evidence>
<feature type="transmembrane region" description="Helical" evidence="1">
    <location>
        <begin position="100"/>
        <end position="123"/>
    </location>
</feature>
<dbReference type="Proteomes" id="UP000078492">
    <property type="component" value="Unassembled WGS sequence"/>
</dbReference>
<gene>
    <name evidence="2" type="ORF">ALC57_14985</name>
</gene>
<keyword evidence="3" id="KW-1185">Reference proteome</keyword>
<keyword evidence="1" id="KW-1133">Transmembrane helix</keyword>
<reference evidence="2 3" key="1">
    <citation type="submission" date="2015-09" db="EMBL/GenBank/DDBJ databases">
        <title>Trachymyrmex cornetzi WGS genome.</title>
        <authorList>
            <person name="Nygaard S."/>
            <person name="Hu H."/>
            <person name="Boomsma J."/>
            <person name="Zhang G."/>
        </authorList>
    </citation>
    <scope>NUCLEOTIDE SEQUENCE [LARGE SCALE GENOMIC DNA]</scope>
    <source>
        <strain evidence="2">Tcor2-1</strain>
        <tissue evidence="2">Whole body</tissue>
    </source>
</reference>
<dbReference type="AlphaFoldDB" id="A0A195DJ61"/>
<evidence type="ECO:0000313" key="2">
    <source>
        <dbReference type="EMBL" id="KYN12920.1"/>
    </source>
</evidence>
<keyword evidence="1" id="KW-0472">Membrane</keyword>
<name>A0A195DJ61_9HYME</name>